<name>A0ABP1GEI8_9CHLO</name>
<evidence type="ECO:0000256" key="6">
    <source>
        <dbReference type="SAM" id="MobiDB-lite"/>
    </source>
</evidence>
<dbReference type="NCBIfam" id="TIGR03399">
    <property type="entry name" value="RNA_3prim_cycl"/>
    <property type="match status" value="1"/>
</dbReference>
<protein>
    <recommendedName>
        <fullName evidence="2">RNA 3'-terminal-phosphate cyclase (ATP)</fullName>
        <ecNumber evidence="2">6.5.1.4</ecNumber>
    </recommendedName>
</protein>
<reference evidence="9 10" key="1">
    <citation type="submission" date="2024-06" db="EMBL/GenBank/DDBJ databases">
        <authorList>
            <person name="Kraege A."/>
            <person name="Thomma B."/>
        </authorList>
    </citation>
    <scope>NUCLEOTIDE SEQUENCE [LARGE SCALE GENOMIC DNA]</scope>
</reference>
<comment type="caution">
    <text evidence="9">The sequence shown here is derived from an EMBL/GenBank/DDBJ whole genome shotgun (WGS) entry which is preliminary data.</text>
</comment>
<feature type="compositionally biased region" description="Polar residues" evidence="6">
    <location>
        <begin position="1"/>
        <end position="10"/>
    </location>
</feature>
<evidence type="ECO:0000256" key="3">
    <source>
        <dbReference type="ARBA" id="ARBA00022598"/>
    </source>
</evidence>
<dbReference type="PIRSF" id="PIRSF005378">
    <property type="entry name" value="RNA3'_term_phos_cycl_euk"/>
    <property type="match status" value="1"/>
</dbReference>
<proteinExistence type="inferred from homology"/>
<feature type="domain" description="RNA 3'-terminal phosphate cyclase insert" evidence="8">
    <location>
        <begin position="222"/>
        <end position="324"/>
    </location>
</feature>
<dbReference type="Proteomes" id="UP001497392">
    <property type="component" value="Unassembled WGS sequence"/>
</dbReference>
<sequence>MAGKAQNRQSGTRKHVPDRPLEPLSIPGGCTHIDGSILEGGGQILRNAAALAAITGTSIHVDNIRAGRKKPGLRPQHLAGLGLIAKISGGALQGGQENSSAIVLQPGRLQCRNALGDTGTAGSCALLAQAALPCLLYAVPEPSSAESSKASVLELRGGTDAAMAPSIGYLQHVLLPMLRHLFGLTLDLQLERRGFYPQGGGRAALMVQSLVPGSSLAAFDLTERGSVTGITVRAFQAGQMKPDVAERMASAAVTALQKGWPHDAELRKEVVHEPKAWAVGTGSGILVTAVTSTALVLGRGVPAERGRAAQDIGEQAASELLGDLHSGLCVDDWMQDQLIIFMALAQGTSRMSCGEPTLHTRTAMTVAEMMTTAKFTVKPPKGERQHWLIECVGAGISV</sequence>
<dbReference type="InterPro" id="IPR037136">
    <property type="entry name" value="RNA3'_phos_cyclase_dom_sf"/>
</dbReference>
<dbReference type="EMBL" id="CAXHTA020000021">
    <property type="protein sequence ID" value="CAL5229697.1"/>
    <property type="molecule type" value="Genomic_DNA"/>
</dbReference>
<dbReference type="EC" id="6.5.1.4" evidence="2"/>
<evidence type="ECO:0000256" key="1">
    <source>
        <dbReference type="ARBA" id="ARBA00009206"/>
    </source>
</evidence>
<dbReference type="Gene3D" id="3.30.360.20">
    <property type="entry name" value="RNA 3'-terminal phosphate cyclase, insert domain"/>
    <property type="match status" value="1"/>
</dbReference>
<dbReference type="Pfam" id="PF05189">
    <property type="entry name" value="RTC_insert"/>
    <property type="match status" value="1"/>
</dbReference>
<dbReference type="InterPro" id="IPR017770">
    <property type="entry name" value="RNA3'_term_phos_cyc_type_1"/>
</dbReference>
<evidence type="ECO:0000256" key="5">
    <source>
        <dbReference type="ARBA" id="ARBA00024481"/>
    </source>
</evidence>
<evidence type="ECO:0000256" key="2">
    <source>
        <dbReference type="ARBA" id="ARBA00012725"/>
    </source>
</evidence>
<accession>A0ABP1GEI8</accession>
<dbReference type="PANTHER" id="PTHR11096">
    <property type="entry name" value="RNA 3' TERMINAL PHOSPHATE CYCLASE"/>
    <property type="match status" value="1"/>
</dbReference>
<dbReference type="Pfam" id="PF01137">
    <property type="entry name" value="RTC"/>
    <property type="match status" value="1"/>
</dbReference>
<evidence type="ECO:0000313" key="10">
    <source>
        <dbReference type="Proteomes" id="UP001497392"/>
    </source>
</evidence>
<gene>
    <name evidence="9" type="primary">g13069</name>
    <name evidence="9" type="ORF">VP750_LOCUS11603</name>
</gene>
<evidence type="ECO:0000259" key="7">
    <source>
        <dbReference type="Pfam" id="PF01137"/>
    </source>
</evidence>
<feature type="region of interest" description="Disordered" evidence="6">
    <location>
        <begin position="1"/>
        <end position="26"/>
    </location>
</feature>
<dbReference type="PANTHER" id="PTHR11096:SF0">
    <property type="entry name" value="RNA 3'-TERMINAL PHOSPHATE CYCLASE"/>
    <property type="match status" value="1"/>
</dbReference>
<evidence type="ECO:0000259" key="8">
    <source>
        <dbReference type="Pfam" id="PF05189"/>
    </source>
</evidence>
<comment type="catalytic activity">
    <reaction evidence="5">
        <text>a 3'-end 3'-phospho-ribonucleotide-RNA + ATP = a 3'-end 2',3'-cyclophospho-ribonucleotide-RNA + AMP + diphosphate</text>
        <dbReference type="Rhea" id="RHEA:23976"/>
        <dbReference type="Rhea" id="RHEA-COMP:10463"/>
        <dbReference type="Rhea" id="RHEA-COMP:10464"/>
        <dbReference type="ChEBI" id="CHEBI:30616"/>
        <dbReference type="ChEBI" id="CHEBI:33019"/>
        <dbReference type="ChEBI" id="CHEBI:83062"/>
        <dbReference type="ChEBI" id="CHEBI:83064"/>
        <dbReference type="ChEBI" id="CHEBI:456215"/>
        <dbReference type="EC" id="6.5.1.4"/>
    </reaction>
</comment>
<dbReference type="InterPro" id="IPR013792">
    <property type="entry name" value="RNA3'P_cycl/enolpyr_Trfase_a/b"/>
</dbReference>
<evidence type="ECO:0000256" key="4">
    <source>
        <dbReference type="ARBA" id="ARBA00022741"/>
    </source>
</evidence>
<comment type="similarity">
    <text evidence="1">Belongs to the RNA 3'-terminal cyclase family. Type 1 subfamily.</text>
</comment>
<dbReference type="InterPro" id="IPR023797">
    <property type="entry name" value="RNA3'_phos_cyclase_dom"/>
</dbReference>
<dbReference type="InterPro" id="IPR000228">
    <property type="entry name" value="RNA3'_term_phos_cyc"/>
</dbReference>
<feature type="domain" description="RNA 3'-terminal phosphate cyclase" evidence="7">
    <location>
        <begin position="38"/>
        <end position="377"/>
    </location>
</feature>
<dbReference type="InterPro" id="IPR013791">
    <property type="entry name" value="RNA3'-term_phos_cycl_insert"/>
</dbReference>
<keyword evidence="10" id="KW-1185">Reference proteome</keyword>
<keyword evidence="4" id="KW-0547">Nucleotide-binding</keyword>
<dbReference type="Gene3D" id="3.65.10.20">
    <property type="entry name" value="RNA 3'-terminal phosphate cyclase domain"/>
    <property type="match status" value="1"/>
</dbReference>
<organism evidence="9 10">
    <name type="scientific">Coccomyxa viridis</name>
    <dbReference type="NCBI Taxonomy" id="1274662"/>
    <lineage>
        <taxon>Eukaryota</taxon>
        <taxon>Viridiplantae</taxon>
        <taxon>Chlorophyta</taxon>
        <taxon>core chlorophytes</taxon>
        <taxon>Trebouxiophyceae</taxon>
        <taxon>Trebouxiophyceae incertae sedis</taxon>
        <taxon>Coccomyxaceae</taxon>
        <taxon>Coccomyxa</taxon>
    </lineage>
</organism>
<dbReference type="SUPFAM" id="SSF55205">
    <property type="entry name" value="EPT/RTPC-like"/>
    <property type="match status" value="2"/>
</dbReference>
<dbReference type="InterPro" id="IPR036553">
    <property type="entry name" value="RPTC_insert"/>
</dbReference>
<evidence type="ECO:0000313" key="9">
    <source>
        <dbReference type="EMBL" id="CAL5229697.1"/>
    </source>
</evidence>
<keyword evidence="3" id="KW-0436">Ligase</keyword>